<dbReference type="InParanoid" id="A2EDU1"/>
<dbReference type="AlphaFoldDB" id="A2EDU1"/>
<name>A2EDU1_TRIV3</name>
<gene>
    <name evidence="3" type="ORF">TVAG_363720</name>
</gene>
<dbReference type="RefSeq" id="XP_001321380.1">
    <property type="nucleotide sequence ID" value="XM_001321345.1"/>
</dbReference>
<feature type="compositionally biased region" description="Acidic residues" evidence="2">
    <location>
        <begin position="1"/>
        <end position="14"/>
    </location>
</feature>
<keyword evidence="4" id="KW-1185">Reference proteome</keyword>
<evidence type="ECO:0000313" key="4">
    <source>
        <dbReference type="Proteomes" id="UP000001542"/>
    </source>
</evidence>
<dbReference type="VEuPathDB" id="TrichDB:TVAGG3_0948640"/>
<feature type="region of interest" description="Disordered" evidence="2">
    <location>
        <begin position="1"/>
        <end position="66"/>
    </location>
</feature>
<reference evidence="3" key="1">
    <citation type="submission" date="2006-10" db="EMBL/GenBank/DDBJ databases">
        <authorList>
            <person name="Amadeo P."/>
            <person name="Zhao Q."/>
            <person name="Wortman J."/>
            <person name="Fraser-Liggett C."/>
            <person name="Carlton J."/>
        </authorList>
    </citation>
    <scope>NUCLEOTIDE SEQUENCE</scope>
    <source>
        <strain evidence="3">G3</strain>
    </source>
</reference>
<evidence type="ECO:0000256" key="1">
    <source>
        <dbReference type="SAM" id="Coils"/>
    </source>
</evidence>
<proteinExistence type="predicted"/>
<accession>A2EDU1</accession>
<dbReference type="VEuPathDB" id="TrichDB:TVAG_363720"/>
<evidence type="ECO:0000256" key="2">
    <source>
        <dbReference type="SAM" id="MobiDB-lite"/>
    </source>
</evidence>
<sequence>MDEDEWTQDYDEWEIGSFTPYTGEAPTLQQNPADNKGNVKQGPFPEIEINSSSDDDAPPPPPSTQLARENLKLRSMVSDLKQKSQNAEKINMTLKKQLSNLRSAFRNQVNSSVLTLFK</sequence>
<keyword evidence="1" id="KW-0175">Coiled coil</keyword>
<organism evidence="3 4">
    <name type="scientific">Trichomonas vaginalis (strain ATCC PRA-98 / G3)</name>
    <dbReference type="NCBI Taxonomy" id="412133"/>
    <lineage>
        <taxon>Eukaryota</taxon>
        <taxon>Metamonada</taxon>
        <taxon>Parabasalia</taxon>
        <taxon>Trichomonadida</taxon>
        <taxon>Trichomonadidae</taxon>
        <taxon>Trichomonas</taxon>
    </lineage>
</organism>
<protein>
    <submittedName>
        <fullName evidence="3">Uncharacterized protein</fullName>
    </submittedName>
</protein>
<dbReference type="Proteomes" id="UP000001542">
    <property type="component" value="Unassembled WGS sequence"/>
</dbReference>
<reference evidence="3" key="2">
    <citation type="journal article" date="2007" name="Science">
        <title>Draft genome sequence of the sexually transmitted pathogen Trichomonas vaginalis.</title>
        <authorList>
            <person name="Carlton J.M."/>
            <person name="Hirt R.P."/>
            <person name="Silva J.C."/>
            <person name="Delcher A.L."/>
            <person name="Schatz M."/>
            <person name="Zhao Q."/>
            <person name="Wortman J.R."/>
            <person name="Bidwell S.L."/>
            <person name="Alsmark U.C.M."/>
            <person name="Besteiro S."/>
            <person name="Sicheritz-Ponten T."/>
            <person name="Noel C.J."/>
            <person name="Dacks J.B."/>
            <person name="Foster P.G."/>
            <person name="Simillion C."/>
            <person name="Van de Peer Y."/>
            <person name="Miranda-Saavedra D."/>
            <person name="Barton G.J."/>
            <person name="Westrop G.D."/>
            <person name="Mueller S."/>
            <person name="Dessi D."/>
            <person name="Fiori P.L."/>
            <person name="Ren Q."/>
            <person name="Paulsen I."/>
            <person name="Zhang H."/>
            <person name="Bastida-Corcuera F.D."/>
            <person name="Simoes-Barbosa A."/>
            <person name="Brown M.T."/>
            <person name="Hayes R.D."/>
            <person name="Mukherjee M."/>
            <person name="Okumura C.Y."/>
            <person name="Schneider R."/>
            <person name="Smith A.J."/>
            <person name="Vanacova S."/>
            <person name="Villalvazo M."/>
            <person name="Haas B.J."/>
            <person name="Pertea M."/>
            <person name="Feldblyum T.V."/>
            <person name="Utterback T.R."/>
            <person name="Shu C.L."/>
            <person name="Osoegawa K."/>
            <person name="de Jong P.J."/>
            <person name="Hrdy I."/>
            <person name="Horvathova L."/>
            <person name="Zubacova Z."/>
            <person name="Dolezal P."/>
            <person name="Malik S.B."/>
            <person name="Logsdon J.M. Jr."/>
            <person name="Henze K."/>
            <person name="Gupta A."/>
            <person name="Wang C.C."/>
            <person name="Dunne R.L."/>
            <person name="Upcroft J.A."/>
            <person name="Upcroft P."/>
            <person name="White O."/>
            <person name="Salzberg S.L."/>
            <person name="Tang P."/>
            <person name="Chiu C.-H."/>
            <person name="Lee Y.-S."/>
            <person name="Embley T.M."/>
            <person name="Coombs G.H."/>
            <person name="Mottram J.C."/>
            <person name="Tachezy J."/>
            <person name="Fraser-Liggett C.M."/>
            <person name="Johnson P.J."/>
        </authorList>
    </citation>
    <scope>NUCLEOTIDE SEQUENCE [LARGE SCALE GENOMIC DNA]</scope>
    <source>
        <strain evidence="3">G3</strain>
    </source>
</reference>
<evidence type="ECO:0000313" key="3">
    <source>
        <dbReference type="EMBL" id="EAY09157.1"/>
    </source>
</evidence>
<dbReference type="KEGG" id="tva:4767073"/>
<dbReference type="EMBL" id="DS113363">
    <property type="protein sequence ID" value="EAY09157.1"/>
    <property type="molecule type" value="Genomic_DNA"/>
</dbReference>
<feature type="coiled-coil region" evidence="1">
    <location>
        <begin position="77"/>
        <end position="104"/>
    </location>
</feature>